<gene>
    <name evidence="1" type="ORF">GP486_006766</name>
</gene>
<dbReference type="InterPro" id="IPR051828">
    <property type="entry name" value="HAD-like_hydrolase_domain"/>
</dbReference>
<evidence type="ECO:0000313" key="2">
    <source>
        <dbReference type="Proteomes" id="UP000750711"/>
    </source>
</evidence>
<evidence type="ECO:0008006" key="3">
    <source>
        <dbReference type="Google" id="ProtNLM"/>
    </source>
</evidence>
<dbReference type="Proteomes" id="UP000750711">
    <property type="component" value="Unassembled WGS sequence"/>
</dbReference>
<organism evidence="1 2">
    <name type="scientific">Trichoglossum hirsutum</name>
    <dbReference type="NCBI Taxonomy" id="265104"/>
    <lineage>
        <taxon>Eukaryota</taxon>
        <taxon>Fungi</taxon>
        <taxon>Dikarya</taxon>
        <taxon>Ascomycota</taxon>
        <taxon>Pezizomycotina</taxon>
        <taxon>Geoglossomycetes</taxon>
        <taxon>Geoglossales</taxon>
        <taxon>Geoglossaceae</taxon>
        <taxon>Trichoglossum</taxon>
    </lineage>
</organism>
<name>A0A9P8I7J0_9PEZI</name>
<dbReference type="Gene3D" id="3.40.50.1000">
    <property type="entry name" value="HAD superfamily/HAD-like"/>
    <property type="match status" value="1"/>
</dbReference>
<sequence>MSSRCRSRLLLTLDAFGTIFTPREPVLRQYLDVARGLGFTPVDESLLQDSFRNSFKEQSRLNPNYGRDSGMKSYEWWANIIKSTFSPFISKANPLPVQLVPELLARFSSSEGYRLYPDVLPFFQTVRQSRRLSAIGKEGSWPWDLTMIGVVTNSDDRVPSILSSLGLTVGDRRAGMAEQVFRDGAQFQAARGGHTINVTPASLPTWRHSDQLDKDIHFVVLSYDVGAEKPDPQIFRAAKDMLEFTLRGGNGGQPGTIPGRKEEWPVTSESANTGDFTFLHIGDDVEKDVIGAQKAGFHSVLLDREGKYSRAFERSENKILSVPLGEGGSSASHEMQVIQDLRDLPYWASRLRN</sequence>
<dbReference type="PANTHER" id="PTHR46191:SF2">
    <property type="entry name" value="HALOACID DEHALOGENASE-LIKE HYDROLASE DOMAIN-CONTAINING PROTEIN 3"/>
    <property type="match status" value="1"/>
</dbReference>
<accession>A0A9P8I7J0</accession>
<dbReference type="AlphaFoldDB" id="A0A9P8I7J0"/>
<dbReference type="Gene3D" id="1.10.150.720">
    <property type="entry name" value="Haloacid dehalogenase-like hydrolase"/>
    <property type="match status" value="1"/>
</dbReference>
<dbReference type="Pfam" id="PF13242">
    <property type="entry name" value="Hydrolase_like"/>
    <property type="match status" value="1"/>
</dbReference>
<dbReference type="InterPro" id="IPR023214">
    <property type="entry name" value="HAD_sf"/>
</dbReference>
<dbReference type="GO" id="GO:0005634">
    <property type="term" value="C:nucleus"/>
    <property type="evidence" value="ECO:0007669"/>
    <property type="project" value="TreeGrafter"/>
</dbReference>
<comment type="caution">
    <text evidence="1">The sequence shown here is derived from an EMBL/GenBank/DDBJ whole genome shotgun (WGS) entry which is preliminary data.</text>
</comment>
<reference evidence="1" key="1">
    <citation type="submission" date="2021-03" db="EMBL/GenBank/DDBJ databases">
        <title>Comparative genomics and phylogenomic investigation of the class Geoglossomycetes provide insights into ecological specialization and systematics.</title>
        <authorList>
            <person name="Melie T."/>
            <person name="Pirro S."/>
            <person name="Miller A.N."/>
            <person name="Quandt A."/>
        </authorList>
    </citation>
    <scope>NUCLEOTIDE SEQUENCE</scope>
    <source>
        <strain evidence="1">CAQ_001_2017</strain>
    </source>
</reference>
<keyword evidence="2" id="KW-1185">Reference proteome</keyword>
<dbReference type="PANTHER" id="PTHR46191">
    <property type="match status" value="1"/>
</dbReference>
<dbReference type="SUPFAM" id="SSF56784">
    <property type="entry name" value="HAD-like"/>
    <property type="match status" value="1"/>
</dbReference>
<dbReference type="EMBL" id="JAGHQM010001631">
    <property type="protein sequence ID" value="KAH0553038.1"/>
    <property type="molecule type" value="Genomic_DNA"/>
</dbReference>
<proteinExistence type="predicted"/>
<dbReference type="InterPro" id="IPR036412">
    <property type="entry name" value="HAD-like_sf"/>
</dbReference>
<protein>
    <recommendedName>
        <fullName evidence="3">Haloacid dehalogenase-like hydrolase</fullName>
    </recommendedName>
</protein>
<evidence type="ECO:0000313" key="1">
    <source>
        <dbReference type="EMBL" id="KAH0553038.1"/>
    </source>
</evidence>
<dbReference type="InterPro" id="IPR044924">
    <property type="entry name" value="HAD-SF_hydro_IA_REG-2-like_cap"/>
</dbReference>